<dbReference type="PANTHER" id="PTHR42920:SF5">
    <property type="entry name" value="EAMA DOMAIN-CONTAINING PROTEIN"/>
    <property type="match status" value="1"/>
</dbReference>
<keyword evidence="5 7" id="KW-1133">Transmembrane helix</keyword>
<proteinExistence type="inferred from homology"/>
<evidence type="ECO:0000256" key="4">
    <source>
        <dbReference type="ARBA" id="ARBA00022692"/>
    </source>
</evidence>
<dbReference type="Proteomes" id="UP000295500">
    <property type="component" value="Unassembled WGS sequence"/>
</dbReference>
<evidence type="ECO:0000256" key="1">
    <source>
        <dbReference type="ARBA" id="ARBA00004651"/>
    </source>
</evidence>
<accession>A0A4R6Q0L1</accession>
<dbReference type="InterPro" id="IPR051258">
    <property type="entry name" value="Diverse_Substrate_Transporter"/>
</dbReference>
<evidence type="ECO:0000313" key="10">
    <source>
        <dbReference type="Proteomes" id="UP000295500"/>
    </source>
</evidence>
<dbReference type="PANTHER" id="PTHR42920">
    <property type="entry name" value="OS03G0707200 PROTEIN-RELATED"/>
    <property type="match status" value="1"/>
</dbReference>
<comment type="caution">
    <text evidence="9">The sequence shown here is derived from an EMBL/GenBank/DDBJ whole genome shotgun (WGS) entry which is preliminary data.</text>
</comment>
<keyword evidence="4 7" id="KW-0812">Transmembrane</keyword>
<dbReference type="RefSeq" id="WP_133529233.1">
    <property type="nucleotide sequence ID" value="NZ_SNXO01000049.1"/>
</dbReference>
<evidence type="ECO:0000256" key="6">
    <source>
        <dbReference type="ARBA" id="ARBA00023136"/>
    </source>
</evidence>
<gene>
    <name evidence="9" type="ORF">EV211_1499</name>
</gene>
<dbReference type="AlphaFoldDB" id="A0A4R6Q0L1"/>
<keyword evidence="10" id="KW-1185">Reference proteome</keyword>
<evidence type="ECO:0000256" key="7">
    <source>
        <dbReference type="SAM" id="Phobius"/>
    </source>
</evidence>
<feature type="transmembrane region" description="Helical" evidence="7">
    <location>
        <begin position="181"/>
        <end position="203"/>
    </location>
</feature>
<dbReference type="OrthoDB" id="9804865at2"/>
<reference evidence="9 10" key="1">
    <citation type="submission" date="2019-03" db="EMBL/GenBank/DDBJ databases">
        <title>Genomic Encyclopedia of Type Strains, Phase IV (KMG-IV): sequencing the most valuable type-strain genomes for metagenomic binning, comparative biology and taxonomic classification.</title>
        <authorList>
            <person name="Goeker M."/>
        </authorList>
    </citation>
    <scope>NUCLEOTIDE SEQUENCE [LARGE SCALE GENOMIC DNA]</scope>
    <source>
        <strain evidence="9 10">DSM 28287</strain>
    </source>
</reference>
<dbReference type="SUPFAM" id="SSF103481">
    <property type="entry name" value="Multidrug resistance efflux transporter EmrE"/>
    <property type="match status" value="2"/>
</dbReference>
<feature type="transmembrane region" description="Helical" evidence="7">
    <location>
        <begin position="215"/>
        <end position="233"/>
    </location>
</feature>
<keyword evidence="3" id="KW-1003">Cell membrane</keyword>
<organism evidence="9 10">
    <name type="scientific">Aminicella lysinilytica</name>
    <dbReference type="NCBI Taxonomy" id="433323"/>
    <lineage>
        <taxon>Bacteria</taxon>
        <taxon>Bacillati</taxon>
        <taxon>Bacillota</taxon>
        <taxon>Clostridia</taxon>
        <taxon>Peptostreptococcales</taxon>
        <taxon>Anaerovoracaceae</taxon>
        <taxon>Aminicella</taxon>
    </lineage>
</organism>
<feature type="transmembrane region" description="Helical" evidence="7">
    <location>
        <begin position="96"/>
        <end position="115"/>
    </location>
</feature>
<evidence type="ECO:0000256" key="5">
    <source>
        <dbReference type="ARBA" id="ARBA00022989"/>
    </source>
</evidence>
<dbReference type="InterPro" id="IPR037185">
    <property type="entry name" value="EmrE-like"/>
</dbReference>
<keyword evidence="6 7" id="KW-0472">Membrane</keyword>
<dbReference type="Pfam" id="PF00892">
    <property type="entry name" value="EamA"/>
    <property type="match status" value="2"/>
</dbReference>
<evidence type="ECO:0000259" key="8">
    <source>
        <dbReference type="Pfam" id="PF00892"/>
    </source>
</evidence>
<feature type="domain" description="EamA" evidence="8">
    <location>
        <begin position="150"/>
        <end position="285"/>
    </location>
</feature>
<sequence>MNNSKVELLSVLGLLLAAILWGTSYPATKIVEHCPTFYTVSIRFIIAAIVLCLLYFKKITNMNHDILKYSFLLSFFIIFMYVFATLGIKYTTSSRASFFTCLTFIMVPLLNLIFFKMKLTKITLISVLICLGGIFLLSYQPSERDFSLNRGDLLCMLASLAGSLHIIFLDRITKNDDIDPMLFTTFLMIFVAVWGTLVALFKGDYSSYAVNTTEFLTIAFLGIFCSAAAFLLQSICQKCVPSNRVGVILAMEPASGCVISVIMLKEAMSSAGWIGAILIMISLLYMEISTNKLNHFNNKPPTQ</sequence>
<dbReference type="GO" id="GO:0005886">
    <property type="term" value="C:plasma membrane"/>
    <property type="evidence" value="ECO:0007669"/>
    <property type="project" value="UniProtKB-SubCell"/>
</dbReference>
<comment type="similarity">
    <text evidence="2">Belongs to the EamA transporter family.</text>
</comment>
<feature type="transmembrane region" description="Helical" evidence="7">
    <location>
        <begin position="245"/>
        <end position="264"/>
    </location>
</feature>
<evidence type="ECO:0000313" key="9">
    <source>
        <dbReference type="EMBL" id="TDP48643.1"/>
    </source>
</evidence>
<evidence type="ECO:0000256" key="3">
    <source>
        <dbReference type="ARBA" id="ARBA00022475"/>
    </source>
</evidence>
<dbReference type="InterPro" id="IPR000620">
    <property type="entry name" value="EamA_dom"/>
</dbReference>
<evidence type="ECO:0000256" key="2">
    <source>
        <dbReference type="ARBA" id="ARBA00007362"/>
    </source>
</evidence>
<feature type="transmembrane region" description="Helical" evidence="7">
    <location>
        <begin position="270"/>
        <end position="288"/>
    </location>
</feature>
<name>A0A4R6Q0L1_9FIRM</name>
<feature type="domain" description="EamA" evidence="8">
    <location>
        <begin position="10"/>
        <end position="138"/>
    </location>
</feature>
<feature type="transmembrane region" description="Helical" evidence="7">
    <location>
        <begin position="36"/>
        <end position="57"/>
    </location>
</feature>
<comment type="subcellular location">
    <subcellularLocation>
        <location evidence="1">Cell membrane</location>
        <topology evidence="1">Multi-pass membrane protein</topology>
    </subcellularLocation>
</comment>
<protein>
    <submittedName>
        <fullName evidence="9">Drug/metabolite transporter (DMT)-like permease</fullName>
    </submittedName>
</protein>
<feature type="transmembrane region" description="Helical" evidence="7">
    <location>
        <begin position="151"/>
        <end position="169"/>
    </location>
</feature>
<feature type="transmembrane region" description="Helical" evidence="7">
    <location>
        <begin position="122"/>
        <end position="139"/>
    </location>
</feature>
<feature type="transmembrane region" description="Helical" evidence="7">
    <location>
        <begin position="69"/>
        <end position="90"/>
    </location>
</feature>
<dbReference type="EMBL" id="SNXO01000049">
    <property type="protein sequence ID" value="TDP48643.1"/>
    <property type="molecule type" value="Genomic_DNA"/>
</dbReference>